<feature type="region of interest" description="Disordered" evidence="1">
    <location>
        <begin position="103"/>
        <end position="126"/>
    </location>
</feature>
<name>A0A512HY47_9ACTN</name>
<evidence type="ECO:0000313" key="4">
    <source>
        <dbReference type="Proteomes" id="UP000321769"/>
    </source>
</evidence>
<reference evidence="3 4" key="1">
    <citation type="submission" date="2019-07" db="EMBL/GenBank/DDBJ databases">
        <title>Whole genome shotgun sequence of Aeromicrobium flavum NBRC 107625.</title>
        <authorList>
            <person name="Hosoyama A."/>
            <person name="Uohara A."/>
            <person name="Ohji S."/>
            <person name="Ichikawa N."/>
        </authorList>
    </citation>
    <scope>NUCLEOTIDE SEQUENCE [LARGE SCALE GENOMIC DNA]</scope>
    <source>
        <strain evidence="3 4">NBRC 107625</strain>
    </source>
</reference>
<feature type="region of interest" description="Disordered" evidence="1">
    <location>
        <begin position="227"/>
        <end position="253"/>
    </location>
</feature>
<proteinExistence type="predicted"/>
<keyword evidence="4" id="KW-1185">Reference proteome</keyword>
<accession>A0A512HY47</accession>
<keyword evidence="2" id="KW-0732">Signal</keyword>
<evidence type="ECO:0000256" key="1">
    <source>
        <dbReference type="SAM" id="MobiDB-lite"/>
    </source>
</evidence>
<evidence type="ECO:0000256" key="2">
    <source>
        <dbReference type="SAM" id="SignalP"/>
    </source>
</evidence>
<dbReference type="Proteomes" id="UP000321769">
    <property type="component" value="Unassembled WGS sequence"/>
</dbReference>
<feature type="chain" id="PRO_5038603084" evidence="2">
    <location>
        <begin position="21"/>
        <end position="426"/>
    </location>
</feature>
<evidence type="ECO:0000313" key="3">
    <source>
        <dbReference type="EMBL" id="GEO90378.1"/>
    </source>
</evidence>
<organism evidence="3 4">
    <name type="scientific">Aeromicrobium flavum</name>
    <dbReference type="NCBI Taxonomy" id="416568"/>
    <lineage>
        <taxon>Bacteria</taxon>
        <taxon>Bacillati</taxon>
        <taxon>Actinomycetota</taxon>
        <taxon>Actinomycetes</taxon>
        <taxon>Propionibacteriales</taxon>
        <taxon>Nocardioidaceae</taxon>
        <taxon>Aeromicrobium</taxon>
    </lineage>
</organism>
<comment type="caution">
    <text evidence="3">The sequence shown here is derived from an EMBL/GenBank/DDBJ whole genome shotgun (WGS) entry which is preliminary data.</text>
</comment>
<dbReference type="EMBL" id="BJZQ01000018">
    <property type="protein sequence ID" value="GEO90378.1"/>
    <property type="molecule type" value="Genomic_DNA"/>
</dbReference>
<gene>
    <name evidence="3" type="ORF">AFL01nite_27050</name>
</gene>
<sequence>MINAIRRVAASILVVATVGAAMLPAASARTVLTQHAYAMQILAEEPRLEGSFYACMYRLYHQGLRPEQVQAHCESRLVAASVSSGRDLPEGFSPDVGDSRTLSCPGRWAGPASAPSGAKNFTHPKLPDHDLGGYTWGGKGEVKRVDPDTGEQQWYRLKGLTETEARLRKAEAADRYVESLKAWGAAWDEYTAAARRLDEAKATGDAAQVAAAEAAFKAAAAKRDAAAEERDKALKAAESDPNKAPPSVSQPASQDTSACAEALAFLTECDRVEWSTHACQELLAKANNCADPALIYPDPLGGGVACGEPAPPAEDIAAAVELWCSMRIDHGPDTDPCSGEVAGLTLRSWIWPTGAGAVCNSPYAYVTEDSCAVTITLAGFGTKNVQSVLAVGLSKLGGPVWVMPSPSPICPTCRDGLPAGPHGPLP</sequence>
<dbReference type="AlphaFoldDB" id="A0A512HY47"/>
<feature type="signal peptide" evidence="2">
    <location>
        <begin position="1"/>
        <end position="20"/>
    </location>
</feature>
<protein>
    <submittedName>
        <fullName evidence="3">Uncharacterized protein</fullName>
    </submittedName>
</protein>
<feature type="compositionally biased region" description="Basic and acidic residues" evidence="1">
    <location>
        <begin position="227"/>
        <end position="241"/>
    </location>
</feature>